<sequence>MKNIKEETRENVHFPCICTEIARWEKPVDSKVSDFQDLDVATVLLRCQASSSRGLHIKSVTRLEKTESQTDSGYYAGYLNRLLQPLSVGLNYLHYTWIMWSAPSGALITYARLHGRSCPWKIGILPSKTPHFSEVYVVSDGLMEAIRVRNPIAPMFATGQHTAESERNALQELETVLSLSFSSDEEKNELHTNNSDSKPFRRWQLKYIDPWPSWRYLTFYVSGSFDGGLRLAAIAYSNGSVEIINLSSATESNCSPMSKSHGRAQVLIPAPFDPKTKIPQANLFPVVHVAFMDDEHLLVCHFRGHVDLWHIDWSAQKFPTRLMSRTVPCFSGYTKPRPVFLPLLAADFDHRTQNLVLAGLPKASGTLHERLDLRVYQVSKKIPLLTLKSNHDSATVPIAKAVVNKLSHSRVLLGHLLKKFIRVSTLEQSRDAVSFVRINSGVPNGPIAGVLQTSGTCSIWSVPELEPLCIVIGADEIPSPTSLTPIDPKNRSHLSTPFCLTWWYSHTHDEKTVQLAVLREDGTLNVLKYNDSKATWLSLPEHQIRELGLHRFATFAHTSLGTAHLGRTGELLVIDFVMNMDSNSTELMNSRDLSSEKHIVRAIQLASTTETGLFCHFIHSGRYGEAITLAEQYKLDVELVYQQQWLHLAVQLPYLADFEKLISSTLGLIRRRPLWVILQCLTYLPPTTVYSLVSSEHLFSAMRNLLDHGLCRLRCLSPSQSVRIPESTRDTLEHRLLQQLEHIDVISMLLSIGSDPSQAKGHHSITYDVRPLVSSLRSFRHHALLDIAVEYAHAGRFAVVQQLMGTYPRSVGRFRLAIATSLPETVHPSLFVDFLLNPDFSGTEESVYSTREELERLALNRLGDLWEEFHYPLDNKITPLAYAKRLAKWLIARAREIEVLTGLTNLALVLIESGGKICYDLTSSTMDSDHELSGLLWKLRRLRWNLAFLEKIVYRKPDLNDQTHHVRATIQLQSKSQPVVLARFRLNEFNHMALEDRLDMLIQLQSGKQSSTATKEDSIAPLWEFLTTLLIHYCGSSFSERFTQLITFCLWRMVVVQGLSAIQCVLDAQTMGLGPTTELYGVITQHWWSEKDSWTSIPGANYFRSFVAILTGILHVIQKYQPLVNEQKSLDQFHAYSQNVLKIIRSVTAYADSFRKKCLPGDLDSFGKISAELDAAERFAIGLGELCDLARDFESHLGSSGKMGVMSIGLLMDASVSGAVFRQFLTRWVAMITRLAVAQDIKERANSATVEPEITLEELTEVVTRLHDILKRTFFGCPAEHWISLGLQFSLLASGNERLLSVSEKLLSSCSASTLSTPIASNWVLCLLLAVRSYVDSTAPSPNYGSYSASKMDANERLARRCIDLFRKLPDVTTQRWSSQFDCEERLLDVSSYLAEVREVTNTPSVELTVAPHQLRPFWCNPYESETFTQRCTVFQSSLKAIFTTREGGKRFSHLRAKLTPENLSQLARLFGLSVVQIVVCFLRTLYKRVELTYQDIQQVGSVDDWMPGTLVLLTNALADGIAEYWFVCAQWAGYALEEHPNKHVTLTYQKNPQLIDTVWTPLHAVFGVKPQAHLQSSERIERFRTKLALFAMAHCPAKHTETMSRFLIIALHRLARTSFMQSNHEKSNIASRFQHISMNLGHLIPGHLSPSRHSGTRESKRDDIVRLPLPVFYRPMVFEESDDLDGLMRGTESILSIKHMNSWIVLLESWLEKNPANLDPINLSCLDAAIEDGRLSQSFASLNVPILQLTGSSKYLTAFHNHLYFLAPSRTCTIGASLPTSRSFFADRLRLFLSLCALPCENSGGYWSLSSRSCFPSSNSLISRLETCSNSLINQWSYEAVLTSLAVALREMLPNVDLHRFDSDPDFRKDTVLNVCRSHLPFGLRLAVFCRISLDECFYSRLATLFVDRHVEKQADQSEAKSIISLIAQLPDGLIKFIPWMETAIYPWLVGSFSPLFLFNIIPSSVSLTSVAGLTVQLHKEILEVLCADPSCSSLFTQISYAKLIVMLLRTSPDEKNDLSTHCGTVQSFRDHVLYPYLKSKALVDGLSSVLSILLSVGAANSTTCTRGDLVAMYSLQILDGLDIGDSCFDLRSHVCCSLSSMASMDSEQLHPHRFEMWLRDLLFNPRLKYLSVDRRRVVLEEVVKFLHQRVGGSSGLPDEQWIYLLNRTVAYQAQVDRISELLSNVRFPGDPVGAESQTSDFYTRFFQVQPDQTELALCLLKELAVRILDDHSQCADHSVSQPSTRCLEVKSRWLAEHFPDCFRALSVNIEVYELLLCELFRIGCIHSDYIRL</sequence>
<reference evidence="1" key="1">
    <citation type="submission" date="2019-05" db="EMBL/GenBank/DDBJ databases">
        <title>Annotation for the trematode Fasciolopsis buski.</title>
        <authorList>
            <person name="Choi Y.-J."/>
        </authorList>
    </citation>
    <scope>NUCLEOTIDE SEQUENCE</scope>
    <source>
        <strain evidence="1">HT</strain>
        <tissue evidence="1">Whole worm</tissue>
    </source>
</reference>
<gene>
    <name evidence="1" type="ORF">FBUS_07879</name>
</gene>
<dbReference type="EMBL" id="LUCM01005855">
    <property type="protein sequence ID" value="KAA0192166.1"/>
    <property type="molecule type" value="Genomic_DNA"/>
</dbReference>
<accession>A0A8E0RSD1</accession>
<dbReference type="GO" id="GO:0006890">
    <property type="term" value="P:retrograde vesicle-mediated transport, Golgi to endoplasmic reticulum"/>
    <property type="evidence" value="ECO:0007669"/>
    <property type="project" value="TreeGrafter"/>
</dbReference>
<evidence type="ECO:0000313" key="1">
    <source>
        <dbReference type="EMBL" id="KAA0192166.1"/>
    </source>
</evidence>
<comment type="caution">
    <text evidence="1">The sequence shown here is derived from an EMBL/GenBank/DDBJ whole genome shotgun (WGS) entry which is preliminary data.</text>
</comment>
<dbReference type="Proteomes" id="UP000728185">
    <property type="component" value="Unassembled WGS sequence"/>
</dbReference>
<protein>
    <submittedName>
        <fullName evidence="1">Uncharacterized protein</fullName>
    </submittedName>
</protein>
<dbReference type="PANTHER" id="PTHR15922:SF2">
    <property type="entry name" value="NBAS SUBUNIT OF NRZ TETHERING COMPLEX"/>
    <property type="match status" value="1"/>
</dbReference>
<keyword evidence="2" id="KW-1185">Reference proteome</keyword>
<dbReference type="OrthoDB" id="19988at2759"/>
<dbReference type="GO" id="GO:0000149">
    <property type="term" value="F:SNARE binding"/>
    <property type="evidence" value="ECO:0007669"/>
    <property type="project" value="TreeGrafter"/>
</dbReference>
<dbReference type="GO" id="GO:0070939">
    <property type="term" value="C:Dsl1/NZR complex"/>
    <property type="evidence" value="ECO:0007669"/>
    <property type="project" value="TreeGrafter"/>
</dbReference>
<dbReference type="PANTHER" id="PTHR15922">
    <property type="entry name" value="NEUROBLASTOMA-AMPLIFIED SEQUENCE"/>
    <property type="match status" value="1"/>
</dbReference>
<name>A0A8E0RSD1_9TREM</name>
<dbReference type="SUPFAM" id="SSF50978">
    <property type="entry name" value="WD40 repeat-like"/>
    <property type="match status" value="1"/>
</dbReference>
<organism evidence="1 2">
    <name type="scientific">Fasciolopsis buskii</name>
    <dbReference type="NCBI Taxonomy" id="27845"/>
    <lineage>
        <taxon>Eukaryota</taxon>
        <taxon>Metazoa</taxon>
        <taxon>Spiralia</taxon>
        <taxon>Lophotrochozoa</taxon>
        <taxon>Platyhelminthes</taxon>
        <taxon>Trematoda</taxon>
        <taxon>Digenea</taxon>
        <taxon>Plagiorchiida</taxon>
        <taxon>Echinostomata</taxon>
        <taxon>Echinostomatoidea</taxon>
        <taxon>Fasciolidae</taxon>
        <taxon>Fasciolopsis</taxon>
    </lineage>
</organism>
<dbReference type="InterPro" id="IPR036322">
    <property type="entry name" value="WD40_repeat_dom_sf"/>
</dbReference>
<evidence type="ECO:0000313" key="2">
    <source>
        <dbReference type="Proteomes" id="UP000728185"/>
    </source>
</evidence>
<proteinExistence type="predicted"/>